<reference evidence="4" key="1">
    <citation type="submission" date="2020-10" db="EMBL/GenBank/DDBJ databases">
        <authorList>
            <person name="Gilroy R."/>
        </authorList>
    </citation>
    <scope>NUCLEOTIDE SEQUENCE</scope>
    <source>
        <strain evidence="4">D3-1215</strain>
    </source>
</reference>
<dbReference type="GO" id="GO:0004553">
    <property type="term" value="F:hydrolase activity, hydrolyzing O-glycosyl compounds"/>
    <property type="evidence" value="ECO:0007669"/>
    <property type="project" value="InterPro"/>
</dbReference>
<comment type="similarity">
    <text evidence="1">Belongs to the glycosyl hydrolase 16 family.</text>
</comment>
<evidence type="ECO:0000313" key="5">
    <source>
        <dbReference type="Proteomes" id="UP000823637"/>
    </source>
</evidence>
<accession>A0A9D9EFM5</accession>
<dbReference type="AlphaFoldDB" id="A0A9D9EFM5"/>
<dbReference type="Proteomes" id="UP000823637">
    <property type="component" value="Unassembled WGS sequence"/>
</dbReference>
<feature type="domain" description="GH16" evidence="3">
    <location>
        <begin position="15"/>
        <end position="278"/>
    </location>
</feature>
<feature type="chain" id="PRO_5038956261" evidence="2">
    <location>
        <begin position="21"/>
        <end position="511"/>
    </location>
</feature>
<name>A0A9D9EFM5_9BACT</name>
<evidence type="ECO:0000256" key="2">
    <source>
        <dbReference type="SAM" id="SignalP"/>
    </source>
</evidence>
<dbReference type="PANTHER" id="PTHR10963">
    <property type="entry name" value="GLYCOSYL HYDROLASE-RELATED"/>
    <property type="match status" value="1"/>
</dbReference>
<reference evidence="4" key="2">
    <citation type="journal article" date="2021" name="PeerJ">
        <title>Extensive microbial diversity within the chicken gut microbiome revealed by metagenomics and culture.</title>
        <authorList>
            <person name="Gilroy R."/>
            <person name="Ravi A."/>
            <person name="Getino M."/>
            <person name="Pursley I."/>
            <person name="Horton D.L."/>
            <person name="Alikhan N.F."/>
            <person name="Baker D."/>
            <person name="Gharbi K."/>
            <person name="Hall N."/>
            <person name="Watson M."/>
            <person name="Adriaenssens E.M."/>
            <person name="Foster-Nyarko E."/>
            <person name="Jarju S."/>
            <person name="Secka A."/>
            <person name="Antonio M."/>
            <person name="Oren A."/>
            <person name="Chaudhuri R.R."/>
            <person name="La Ragione R."/>
            <person name="Hildebrand F."/>
            <person name="Pallen M.J."/>
        </authorList>
    </citation>
    <scope>NUCLEOTIDE SEQUENCE</scope>
    <source>
        <strain evidence="4">D3-1215</strain>
    </source>
</reference>
<dbReference type="InterPro" id="IPR000757">
    <property type="entry name" value="Beta-glucanase-like"/>
</dbReference>
<dbReference type="EMBL" id="JADIMR010000049">
    <property type="protein sequence ID" value="MBO8446809.1"/>
    <property type="molecule type" value="Genomic_DNA"/>
</dbReference>
<dbReference type="GO" id="GO:0005975">
    <property type="term" value="P:carbohydrate metabolic process"/>
    <property type="evidence" value="ECO:0007669"/>
    <property type="project" value="InterPro"/>
</dbReference>
<dbReference type="CDD" id="cd08023">
    <property type="entry name" value="GH16_laminarinase_like"/>
    <property type="match status" value="1"/>
</dbReference>
<evidence type="ECO:0000259" key="3">
    <source>
        <dbReference type="PROSITE" id="PS51762"/>
    </source>
</evidence>
<dbReference type="SUPFAM" id="SSF49899">
    <property type="entry name" value="Concanavalin A-like lectins/glucanases"/>
    <property type="match status" value="1"/>
</dbReference>
<gene>
    <name evidence="4" type="ORF">IAC32_03570</name>
</gene>
<proteinExistence type="inferred from homology"/>
<dbReference type="InterPro" id="IPR050546">
    <property type="entry name" value="Glycosyl_Hydrlase_16"/>
</dbReference>
<comment type="caution">
    <text evidence="4">The sequence shown here is derived from an EMBL/GenBank/DDBJ whole genome shotgun (WGS) entry which is preliminary data.</text>
</comment>
<keyword evidence="4" id="KW-0378">Hydrolase</keyword>
<dbReference type="InterPro" id="IPR013320">
    <property type="entry name" value="ConA-like_dom_sf"/>
</dbReference>
<organism evidence="4 5">
    <name type="scientific">Candidatus Enterocola intestinipullorum</name>
    <dbReference type="NCBI Taxonomy" id="2840783"/>
    <lineage>
        <taxon>Bacteria</taxon>
        <taxon>Pseudomonadati</taxon>
        <taxon>Bacteroidota</taxon>
        <taxon>Bacteroidia</taxon>
        <taxon>Bacteroidales</taxon>
        <taxon>Candidatus Enterocola</taxon>
    </lineage>
</organism>
<dbReference type="Gene3D" id="2.60.120.200">
    <property type="match status" value="1"/>
</dbReference>
<dbReference type="PROSITE" id="PS51762">
    <property type="entry name" value="GH16_2"/>
    <property type="match status" value="1"/>
</dbReference>
<sequence>MKKITATIAALLLAVLQANAAYELVWSDEFDGSALDTDVWNYEIGTGNWGWGNGESQYYTNRSENVRIEDGNLVIHAKKENYSGSEYTSARITTANKVTARYGKLEARIKLPKGQMGVWPAYWMLGTGAAGWPYCGEIDIMEYMCTGEEASWRRIVNTYHWNNQGMDGSYSNVNYGKNITLSEEPGTKFRIYGVEWTPDYLVGYVADDENGTNRMDICNMSIAEFNDRGSGLYAFKYPAYFILNIAMGGSYVNYQIDPAFTEAQMIVDYVRVYQDRDAYPESTVTYPDGGDVPEPDPSIDVCANPFDSYTDIRNSLNSNGWWHDDKSWISYSGTTVTANVPESFTNMYVVAQGNGSPLAANTDYMLSGNLTASQSCTARVYIEAASNNTQQLFLDNTLDLQANVANEFSVKAMNGQAMYNPCVVIAADNNPANCTFTLSNVELVATSCGGSAVYETVDDLLTVSAHGGRIYCDEPFRVLNLIGQDVTTDNGNLQGIYIVLVDGNAVKVFVD</sequence>
<dbReference type="PANTHER" id="PTHR10963:SF55">
    <property type="entry name" value="GLYCOSIDE HYDROLASE FAMILY 16 PROTEIN"/>
    <property type="match status" value="1"/>
</dbReference>
<protein>
    <submittedName>
        <fullName evidence="4">Glycoside hydrolase family 16 protein</fullName>
    </submittedName>
</protein>
<evidence type="ECO:0000256" key="1">
    <source>
        <dbReference type="ARBA" id="ARBA00006865"/>
    </source>
</evidence>
<dbReference type="Pfam" id="PF00722">
    <property type="entry name" value="Glyco_hydro_16"/>
    <property type="match status" value="1"/>
</dbReference>
<keyword evidence="2" id="KW-0732">Signal</keyword>
<feature type="signal peptide" evidence="2">
    <location>
        <begin position="1"/>
        <end position="20"/>
    </location>
</feature>
<evidence type="ECO:0000313" key="4">
    <source>
        <dbReference type="EMBL" id="MBO8446809.1"/>
    </source>
</evidence>